<dbReference type="OrthoDB" id="2384430at2759"/>
<dbReference type="PANTHER" id="PTHR11102">
    <property type="entry name" value="SEL-1-LIKE PROTEIN"/>
    <property type="match status" value="1"/>
</dbReference>
<dbReference type="SMART" id="SM00671">
    <property type="entry name" value="SEL1"/>
    <property type="match status" value="4"/>
</dbReference>
<feature type="compositionally biased region" description="Polar residues" evidence="2">
    <location>
        <begin position="170"/>
        <end position="188"/>
    </location>
</feature>
<dbReference type="InterPro" id="IPR011990">
    <property type="entry name" value="TPR-like_helical_dom_sf"/>
</dbReference>
<dbReference type="Gene3D" id="1.25.40.10">
    <property type="entry name" value="Tetratricopeptide repeat domain"/>
    <property type="match status" value="2"/>
</dbReference>
<dbReference type="STRING" id="1314771.A0A197JLA9"/>
<keyword evidence="4" id="KW-1185">Reference proteome</keyword>
<evidence type="ECO:0000313" key="4">
    <source>
        <dbReference type="Proteomes" id="UP000078512"/>
    </source>
</evidence>
<dbReference type="PANTHER" id="PTHR11102:SF160">
    <property type="entry name" value="ERAD-ASSOCIATED E3 UBIQUITIN-PROTEIN LIGASE COMPONENT HRD3"/>
    <property type="match status" value="1"/>
</dbReference>
<dbReference type="Pfam" id="PF08238">
    <property type="entry name" value="Sel1"/>
    <property type="match status" value="4"/>
</dbReference>
<organism evidence="3 4">
    <name type="scientific">Linnemannia elongata AG-77</name>
    <dbReference type="NCBI Taxonomy" id="1314771"/>
    <lineage>
        <taxon>Eukaryota</taxon>
        <taxon>Fungi</taxon>
        <taxon>Fungi incertae sedis</taxon>
        <taxon>Mucoromycota</taxon>
        <taxon>Mortierellomycotina</taxon>
        <taxon>Mortierellomycetes</taxon>
        <taxon>Mortierellales</taxon>
        <taxon>Mortierellaceae</taxon>
        <taxon>Linnemannia</taxon>
    </lineage>
</organism>
<evidence type="ECO:0000256" key="1">
    <source>
        <dbReference type="ARBA" id="ARBA00038101"/>
    </source>
</evidence>
<name>A0A197JLA9_9FUNG</name>
<accession>A0A197JLA9</accession>
<proteinExistence type="inferred from homology"/>
<dbReference type="EMBL" id="KV442075">
    <property type="protein sequence ID" value="OAQ25753.1"/>
    <property type="molecule type" value="Genomic_DNA"/>
</dbReference>
<evidence type="ECO:0000256" key="2">
    <source>
        <dbReference type="SAM" id="MobiDB-lite"/>
    </source>
</evidence>
<protein>
    <submittedName>
        <fullName evidence="3">HCP-like protein</fullName>
    </submittedName>
</protein>
<feature type="region of interest" description="Disordered" evidence="2">
    <location>
        <begin position="155"/>
        <end position="209"/>
    </location>
</feature>
<evidence type="ECO:0000313" key="3">
    <source>
        <dbReference type="EMBL" id="OAQ25753.1"/>
    </source>
</evidence>
<feature type="compositionally biased region" description="Basic and acidic residues" evidence="2">
    <location>
        <begin position="189"/>
        <end position="200"/>
    </location>
</feature>
<gene>
    <name evidence="3" type="ORF">K457DRAFT_99237</name>
</gene>
<dbReference type="InterPro" id="IPR006597">
    <property type="entry name" value="Sel1-like"/>
</dbReference>
<dbReference type="InterPro" id="IPR050767">
    <property type="entry name" value="Sel1_AlgK"/>
</dbReference>
<dbReference type="AlphaFoldDB" id="A0A197JLA9"/>
<dbReference type="Proteomes" id="UP000078512">
    <property type="component" value="Unassembled WGS sequence"/>
</dbReference>
<reference evidence="3 4" key="1">
    <citation type="submission" date="2016-05" db="EMBL/GenBank/DDBJ databases">
        <title>Genome sequencing reveals origins of a unique bacterial endosymbiosis in the earliest lineages of terrestrial Fungi.</title>
        <authorList>
            <consortium name="DOE Joint Genome Institute"/>
            <person name="Uehling J."/>
            <person name="Gryganskyi A."/>
            <person name="Hameed K."/>
            <person name="Tschaplinski T."/>
            <person name="Misztal P."/>
            <person name="Wu S."/>
            <person name="Desiro A."/>
            <person name="Vande Pol N."/>
            <person name="Du Z.-Y."/>
            <person name="Zienkiewicz A."/>
            <person name="Zienkiewicz K."/>
            <person name="Morin E."/>
            <person name="Tisserant E."/>
            <person name="Splivallo R."/>
            <person name="Hainaut M."/>
            <person name="Henrissat B."/>
            <person name="Ohm R."/>
            <person name="Kuo A."/>
            <person name="Yan J."/>
            <person name="Lipzen A."/>
            <person name="Nolan M."/>
            <person name="Labutti K."/>
            <person name="Barry K."/>
            <person name="Goldstein A."/>
            <person name="Labbe J."/>
            <person name="Schadt C."/>
            <person name="Tuskan G."/>
            <person name="Grigoriev I."/>
            <person name="Martin F."/>
            <person name="Vilgalys R."/>
            <person name="Bonito G."/>
        </authorList>
    </citation>
    <scope>NUCLEOTIDE SEQUENCE [LARGE SCALE GENOMIC DNA]</scope>
    <source>
        <strain evidence="3 4">AG-77</strain>
    </source>
</reference>
<sequence length="381" mass="41938">MTIQDIHPNVQGIRRVYESGPSSSPLETMYLVCHPDPSLNKNILLWDDILTVFSGAVYVRYGATVIPFAKGPDFKNLDPLRIVSIPSVTLDVVVRDPWIEKDLSMDSHQQALPDSPMEDDGAHLIVDSNATTAAVRRNPVGGFVEEAMQNYTHIDNPAALPPCRGPQTIWDDQTSPDNSTQAPNSSNKSVEHPGTPEERSSTSTPGFNETMRKARLGDKHAQYALGEMYKDGRGVQKDHQAAVKWFLKAADQGHADAACHIGRAYHSGCGAPQDFAKAVEWYFRANMEGCTVASSIIGYMFENGQGVPQDYSQAMYWYRVSADQGNTAGLSSVGGLYERGEGVPQDKAKAMKWYKMAADKGDARSKIRFDMLEDQGFSPKE</sequence>
<comment type="similarity">
    <text evidence="1">Belongs to the sel-1 family.</text>
</comment>
<dbReference type="SUPFAM" id="SSF81901">
    <property type="entry name" value="HCP-like"/>
    <property type="match status" value="1"/>
</dbReference>